<accession>A0ACB9MHM1</accession>
<gene>
    <name evidence="1" type="ORF">L6164_023139</name>
</gene>
<name>A0ACB9MHM1_BAUVA</name>
<reference evidence="1 2" key="1">
    <citation type="journal article" date="2022" name="DNA Res.">
        <title>Chromosomal-level genome assembly of the orchid tree Bauhinia variegata (Leguminosae; Cercidoideae) supports the allotetraploid origin hypothesis of Bauhinia.</title>
        <authorList>
            <person name="Zhong Y."/>
            <person name="Chen Y."/>
            <person name="Zheng D."/>
            <person name="Pang J."/>
            <person name="Liu Y."/>
            <person name="Luo S."/>
            <person name="Meng S."/>
            <person name="Qian L."/>
            <person name="Wei D."/>
            <person name="Dai S."/>
            <person name="Zhou R."/>
        </authorList>
    </citation>
    <scope>NUCLEOTIDE SEQUENCE [LARGE SCALE GENOMIC DNA]</scope>
    <source>
        <strain evidence="1">BV-YZ2020</strain>
    </source>
</reference>
<dbReference type="EMBL" id="CM039434">
    <property type="protein sequence ID" value="KAI4323542.1"/>
    <property type="molecule type" value="Genomic_DNA"/>
</dbReference>
<dbReference type="Proteomes" id="UP000828941">
    <property type="component" value="Chromosome 9"/>
</dbReference>
<organism evidence="1 2">
    <name type="scientific">Bauhinia variegata</name>
    <name type="common">Purple orchid tree</name>
    <name type="synonym">Phanera variegata</name>
    <dbReference type="NCBI Taxonomy" id="167791"/>
    <lineage>
        <taxon>Eukaryota</taxon>
        <taxon>Viridiplantae</taxon>
        <taxon>Streptophyta</taxon>
        <taxon>Embryophyta</taxon>
        <taxon>Tracheophyta</taxon>
        <taxon>Spermatophyta</taxon>
        <taxon>Magnoliopsida</taxon>
        <taxon>eudicotyledons</taxon>
        <taxon>Gunneridae</taxon>
        <taxon>Pentapetalae</taxon>
        <taxon>rosids</taxon>
        <taxon>fabids</taxon>
        <taxon>Fabales</taxon>
        <taxon>Fabaceae</taxon>
        <taxon>Cercidoideae</taxon>
        <taxon>Cercideae</taxon>
        <taxon>Bauhiniinae</taxon>
        <taxon>Bauhinia</taxon>
    </lineage>
</organism>
<evidence type="ECO:0000313" key="1">
    <source>
        <dbReference type="EMBL" id="KAI4323542.1"/>
    </source>
</evidence>
<comment type="caution">
    <text evidence="1">The sequence shown here is derived from an EMBL/GenBank/DDBJ whole genome shotgun (WGS) entry which is preliminary data.</text>
</comment>
<protein>
    <submittedName>
        <fullName evidence="1">Uncharacterized protein</fullName>
    </submittedName>
</protein>
<evidence type="ECO:0000313" key="2">
    <source>
        <dbReference type="Proteomes" id="UP000828941"/>
    </source>
</evidence>
<sequence length="387" mass="42689">MAEAETESKSESKGHALINHQPAETSRGGWHAAIFIIFVEVAERFAYQGIASNLIIYLSDVLNEPMSTAVQNVNTWTGVSALFPILGGFIADSYLGRFKTILLSSVIYLMGMIFLTFSVSIMKHKTLFFLALYVLSIGDGGHRPCVQTFAADQFDEDTPEERHAKSSFFNWWYLGIVFGSVTSVFVVVYLQDKIGWGVGFGVMAGVLAFALVMFLLGVKRYRKEGPTGSPITKVAQVFVAAARKCHVKPRHHPCHWGGDEVGGSHLPCQPSQPKSHTLIHTNQFRFLDKATIMDDLDISSKTRNPWRLCSITQVEEMPESLRSLGAAAYICITGIGGFVSNAIIAIVEAVTSKTGENWAFVYKQVDEVDEATSQHGSDLNKYHNQVP</sequence>
<proteinExistence type="predicted"/>
<keyword evidence="2" id="KW-1185">Reference proteome</keyword>